<reference evidence="1" key="2">
    <citation type="journal article" date="2021" name="PeerJ">
        <title>Extensive microbial diversity within the chicken gut microbiome revealed by metagenomics and culture.</title>
        <authorList>
            <person name="Gilroy R."/>
            <person name="Ravi A."/>
            <person name="Getino M."/>
            <person name="Pursley I."/>
            <person name="Horton D.L."/>
            <person name="Alikhan N.F."/>
            <person name="Baker D."/>
            <person name="Gharbi K."/>
            <person name="Hall N."/>
            <person name="Watson M."/>
            <person name="Adriaenssens E.M."/>
            <person name="Foster-Nyarko E."/>
            <person name="Jarju S."/>
            <person name="Secka A."/>
            <person name="Antonio M."/>
            <person name="Oren A."/>
            <person name="Chaudhuri R.R."/>
            <person name="La Ragione R."/>
            <person name="Hildebrand F."/>
            <person name="Pallen M.J."/>
        </authorList>
    </citation>
    <scope>NUCLEOTIDE SEQUENCE</scope>
    <source>
        <strain evidence="1">ChiHjej12B11-29160</strain>
    </source>
</reference>
<organism evidence="1 2">
    <name type="scientific">Candidatus Coprovicinus avistercoris</name>
    <dbReference type="NCBI Taxonomy" id="2840754"/>
    <lineage>
        <taxon>Bacteria</taxon>
        <taxon>Bacillati</taxon>
        <taxon>Actinomycetota</taxon>
        <taxon>Coriobacteriia</taxon>
        <taxon>Coriobacteriales</taxon>
        <taxon>Coriobacteriaceae</taxon>
        <taxon>Coriobacteriaceae incertae sedis</taxon>
        <taxon>Candidatus Coprovicinus</taxon>
    </lineage>
</organism>
<sequence>MRAEWDFIRKREVSLADALAFAQTDNPSLSEWIARELSIRNLRRRDVVRDSRLNQTFCYQIIAGTRRASRDKLLQLAFGMRLGIDATCELLERGGTNALMPSVPRDVIVAYCLERRMKIDACDDLLWARGEQTLVSFEGGRSPH</sequence>
<evidence type="ECO:0000313" key="2">
    <source>
        <dbReference type="Proteomes" id="UP000824078"/>
    </source>
</evidence>
<reference evidence="1" key="1">
    <citation type="submission" date="2020-10" db="EMBL/GenBank/DDBJ databases">
        <authorList>
            <person name="Gilroy R."/>
        </authorList>
    </citation>
    <scope>NUCLEOTIDE SEQUENCE</scope>
    <source>
        <strain evidence="1">ChiHjej12B11-29160</strain>
    </source>
</reference>
<proteinExistence type="predicted"/>
<dbReference type="EMBL" id="DVMQ01000006">
    <property type="protein sequence ID" value="HIU23657.1"/>
    <property type="molecule type" value="Genomic_DNA"/>
</dbReference>
<name>A0A9D1HWN0_9ACTN</name>
<dbReference type="Proteomes" id="UP000824078">
    <property type="component" value="Unassembled WGS sequence"/>
</dbReference>
<gene>
    <name evidence="1" type="ORF">IAD17_01880</name>
</gene>
<dbReference type="AlphaFoldDB" id="A0A9D1HWN0"/>
<protein>
    <submittedName>
        <fullName evidence="1">XRE family transcriptional regulator</fullName>
    </submittedName>
</protein>
<evidence type="ECO:0000313" key="1">
    <source>
        <dbReference type="EMBL" id="HIU23657.1"/>
    </source>
</evidence>
<accession>A0A9D1HWN0</accession>
<comment type="caution">
    <text evidence="1">The sequence shown here is derived from an EMBL/GenBank/DDBJ whole genome shotgun (WGS) entry which is preliminary data.</text>
</comment>